<keyword evidence="1" id="KW-0472">Membrane</keyword>
<keyword evidence="1" id="KW-0812">Transmembrane</keyword>
<evidence type="ECO:0008006" key="4">
    <source>
        <dbReference type="Google" id="ProtNLM"/>
    </source>
</evidence>
<name>A0ABQ1MX81_9BACT</name>
<feature type="transmembrane region" description="Helical" evidence="1">
    <location>
        <begin position="49"/>
        <end position="71"/>
    </location>
</feature>
<evidence type="ECO:0000313" key="3">
    <source>
        <dbReference type="Proteomes" id="UP000636010"/>
    </source>
</evidence>
<comment type="caution">
    <text evidence="2">The sequence shown here is derived from an EMBL/GenBank/DDBJ whole genome shotgun (WGS) entry which is preliminary data.</text>
</comment>
<proteinExistence type="predicted"/>
<dbReference type="RefSeq" id="WP_188466368.1">
    <property type="nucleotide sequence ID" value="NZ_BAABHU010000013.1"/>
</dbReference>
<organism evidence="2 3">
    <name type="scientific">Marivirga lumbricoides</name>
    <dbReference type="NCBI Taxonomy" id="1046115"/>
    <lineage>
        <taxon>Bacteria</taxon>
        <taxon>Pseudomonadati</taxon>
        <taxon>Bacteroidota</taxon>
        <taxon>Cytophagia</taxon>
        <taxon>Cytophagales</taxon>
        <taxon>Marivirgaceae</taxon>
        <taxon>Marivirga</taxon>
    </lineage>
</organism>
<feature type="transmembrane region" description="Helical" evidence="1">
    <location>
        <begin position="18"/>
        <end position="37"/>
    </location>
</feature>
<gene>
    <name evidence="2" type="ORF">GCM10011506_36900</name>
</gene>
<keyword evidence="3" id="KW-1185">Reference proteome</keyword>
<sequence length="82" mass="9427">MLDRLFLNKLTKTGRRNYWFIQIGLDIVFIASLFLFFEYDMDYFANEGYLPVLAGVIASCVVSGVICLSFWKKTDGEDVSKL</sequence>
<dbReference type="Proteomes" id="UP000636010">
    <property type="component" value="Unassembled WGS sequence"/>
</dbReference>
<dbReference type="EMBL" id="BMEC01000013">
    <property type="protein sequence ID" value="GGC47882.1"/>
    <property type="molecule type" value="Genomic_DNA"/>
</dbReference>
<reference evidence="3" key="1">
    <citation type="journal article" date="2019" name="Int. J. Syst. Evol. Microbiol.">
        <title>The Global Catalogue of Microorganisms (GCM) 10K type strain sequencing project: providing services to taxonomists for standard genome sequencing and annotation.</title>
        <authorList>
            <consortium name="The Broad Institute Genomics Platform"/>
            <consortium name="The Broad Institute Genome Sequencing Center for Infectious Disease"/>
            <person name="Wu L."/>
            <person name="Ma J."/>
        </authorList>
    </citation>
    <scope>NUCLEOTIDE SEQUENCE [LARGE SCALE GENOMIC DNA]</scope>
    <source>
        <strain evidence="3">CGMCC 1.10832</strain>
    </source>
</reference>
<evidence type="ECO:0000313" key="2">
    <source>
        <dbReference type="EMBL" id="GGC47882.1"/>
    </source>
</evidence>
<accession>A0ABQ1MX81</accession>
<keyword evidence="1" id="KW-1133">Transmembrane helix</keyword>
<protein>
    <recommendedName>
        <fullName evidence="4">DUF805 domain-containing protein</fullName>
    </recommendedName>
</protein>
<evidence type="ECO:0000256" key="1">
    <source>
        <dbReference type="SAM" id="Phobius"/>
    </source>
</evidence>